<dbReference type="PROSITE" id="PS00444">
    <property type="entry name" value="POLYPRENYL_SYNTHASE_2"/>
    <property type="match status" value="1"/>
</dbReference>
<dbReference type="InterPro" id="IPR053378">
    <property type="entry name" value="Prenyl_diphosphate_synthase"/>
</dbReference>
<dbReference type="OrthoDB" id="9805316at2"/>
<reference evidence="9 10" key="1">
    <citation type="submission" date="2015-11" db="EMBL/GenBank/DDBJ databases">
        <title>Genome sequences of Lysobacter enzymogenes strain C3 and Lysobacter antibioticus ATCC 29479.</title>
        <authorList>
            <person name="Kobayashi D.Y."/>
        </authorList>
    </citation>
    <scope>NUCLEOTIDE SEQUENCE [LARGE SCALE GENOMIC DNA]</scope>
    <source>
        <strain evidence="9 10">C3</strain>
    </source>
</reference>
<gene>
    <name evidence="9" type="ORF">GLE_3397</name>
</gene>
<dbReference type="NCBIfam" id="NF045485">
    <property type="entry name" value="FPPsyn"/>
    <property type="match status" value="1"/>
</dbReference>
<dbReference type="GO" id="GO:0004659">
    <property type="term" value="F:prenyltransferase activity"/>
    <property type="evidence" value="ECO:0007669"/>
    <property type="project" value="InterPro"/>
</dbReference>
<evidence type="ECO:0000256" key="4">
    <source>
        <dbReference type="ARBA" id="ARBA00022723"/>
    </source>
</evidence>
<dbReference type="InterPro" id="IPR000092">
    <property type="entry name" value="Polyprenyl_synt"/>
</dbReference>
<organism evidence="9 10">
    <name type="scientific">Lysobacter enzymogenes</name>
    <dbReference type="NCBI Taxonomy" id="69"/>
    <lineage>
        <taxon>Bacteria</taxon>
        <taxon>Pseudomonadati</taxon>
        <taxon>Pseudomonadota</taxon>
        <taxon>Gammaproteobacteria</taxon>
        <taxon>Lysobacterales</taxon>
        <taxon>Lysobacteraceae</taxon>
        <taxon>Lysobacter</taxon>
    </lineage>
</organism>
<sequence length="333" mass="34496">MPEPRAAASAPGADATADPRAGAGATADPRTGADAATDARALDAVLGRWRERADAALARVLPDSEAEPRRLHQAMRHAVLLGGKRMRPLLVYASGALFEVAPIALDAPAAAVELIHAYSLVHDDLPAMDDDALRRGQPTVHVAFDEATAILAGDALQSLAFATLADTETADAIRVDLLRSLAQAAGVAGMCGGQALDIDATGAGVQLRLDALERLHSLKTGALIRASVRMGALCGGADAAALAALDRYARALGLAFQVRDDILDIEGDSQTLGKTAGKDLAQDKSTFPALIGLDASRARLDELAASMHQALEPFGPRAAALHALGRLAIERDR</sequence>
<name>A0A0S2DJD6_LYSEN</name>
<accession>A0A0S2DJD6</accession>
<keyword evidence="3 7" id="KW-0808">Transferase</keyword>
<dbReference type="KEGG" id="lez:GLE_3397"/>
<dbReference type="SUPFAM" id="SSF48576">
    <property type="entry name" value="Terpenoid synthases"/>
    <property type="match status" value="1"/>
</dbReference>
<dbReference type="CDD" id="cd00685">
    <property type="entry name" value="Trans_IPPS_HT"/>
    <property type="match status" value="1"/>
</dbReference>
<dbReference type="GO" id="GO:0008654">
    <property type="term" value="P:phospholipid biosynthetic process"/>
    <property type="evidence" value="ECO:0007669"/>
    <property type="project" value="UniProtKB-ARBA"/>
</dbReference>
<dbReference type="PROSITE" id="PS00723">
    <property type="entry name" value="POLYPRENYL_SYNTHASE_1"/>
    <property type="match status" value="1"/>
</dbReference>
<proteinExistence type="inferred from homology"/>
<dbReference type="PATRIC" id="fig|69.6.peg.3346"/>
<dbReference type="Pfam" id="PF00348">
    <property type="entry name" value="polyprenyl_synt"/>
    <property type="match status" value="1"/>
</dbReference>
<keyword evidence="4" id="KW-0479">Metal-binding</keyword>
<evidence type="ECO:0000313" key="9">
    <source>
        <dbReference type="EMBL" id="ALN58743.1"/>
    </source>
</evidence>
<evidence type="ECO:0000256" key="5">
    <source>
        <dbReference type="ARBA" id="ARBA00022842"/>
    </source>
</evidence>
<evidence type="ECO:0000256" key="8">
    <source>
        <dbReference type="SAM" id="MobiDB-lite"/>
    </source>
</evidence>
<evidence type="ECO:0000256" key="6">
    <source>
        <dbReference type="ARBA" id="ARBA00023229"/>
    </source>
</evidence>
<dbReference type="InterPro" id="IPR033749">
    <property type="entry name" value="Polyprenyl_synt_CS"/>
</dbReference>
<dbReference type="STRING" id="69.GLE_3397"/>
<evidence type="ECO:0000256" key="7">
    <source>
        <dbReference type="RuleBase" id="RU004466"/>
    </source>
</evidence>
<dbReference type="SFLD" id="SFLDS00005">
    <property type="entry name" value="Isoprenoid_Synthase_Type_I"/>
    <property type="match status" value="1"/>
</dbReference>
<dbReference type="FunFam" id="1.10.600.10:FF:000001">
    <property type="entry name" value="Geranylgeranyl diphosphate synthase"/>
    <property type="match status" value="1"/>
</dbReference>
<dbReference type="EMBL" id="CP013140">
    <property type="protein sequence ID" value="ALN58743.1"/>
    <property type="molecule type" value="Genomic_DNA"/>
</dbReference>
<dbReference type="InterPro" id="IPR008949">
    <property type="entry name" value="Isoprenoid_synthase_dom_sf"/>
</dbReference>
<dbReference type="PANTHER" id="PTHR43281">
    <property type="entry name" value="FARNESYL DIPHOSPHATE SYNTHASE"/>
    <property type="match status" value="1"/>
</dbReference>
<dbReference type="GO" id="GO:0046872">
    <property type="term" value="F:metal ion binding"/>
    <property type="evidence" value="ECO:0007669"/>
    <property type="project" value="UniProtKB-KW"/>
</dbReference>
<dbReference type="PANTHER" id="PTHR43281:SF1">
    <property type="entry name" value="FARNESYL DIPHOSPHATE SYNTHASE"/>
    <property type="match status" value="1"/>
</dbReference>
<dbReference type="AlphaFoldDB" id="A0A0S2DJD6"/>
<comment type="similarity">
    <text evidence="2 7">Belongs to the FPP/GGPP synthase family.</text>
</comment>
<dbReference type="GO" id="GO:0016114">
    <property type="term" value="P:terpenoid biosynthetic process"/>
    <property type="evidence" value="ECO:0007669"/>
    <property type="project" value="UniProtKB-ARBA"/>
</dbReference>
<dbReference type="SFLD" id="SFLDG01017">
    <property type="entry name" value="Polyprenyl_Transferase_Like"/>
    <property type="match status" value="1"/>
</dbReference>
<comment type="cofactor">
    <cofactor evidence="1">
        <name>Mg(2+)</name>
        <dbReference type="ChEBI" id="CHEBI:18420"/>
    </cofactor>
</comment>
<evidence type="ECO:0000256" key="1">
    <source>
        <dbReference type="ARBA" id="ARBA00001946"/>
    </source>
</evidence>
<protein>
    <submittedName>
        <fullName evidence="9">Polyprenyl synthetase</fullName>
    </submittedName>
</protein>
<dbReference type="Gene3D" id="1.10.600.10">
    <property type="entry name" value="Farnesyl Diphosphate Synthase"/>
    <property type="match status" value="1"/>
</dbReference>
<dbReference type="Proteomes" id="UP000061569">
    <property type="component" value="Chromosome"/>
</dbReference>
<feature type="region of interest" description="Disordered" evidence="8">
    <location>
        <begin position="1"/>
        <end position="36"/>
    </location>
</feature>
<dbReference type="GO" id="GO:0005737">
    <property type="term" value="C:cytoplasm"/>
    <property type="evidence" value="ECO:0007669"/>
    <property type="project" value="UniProtKB-ARBA"/>
</dbReference>
<evidence type="ECO:0000256" key="3">
    <source>
        <dbReference type="ARBA" id="ARBA00022679"/>
    </source>
</evidence>
<dbReference type="NCBIfam" id="NF007877">
    <property type="entry name" value="PRK10581.1"/>
    <property type="match status" value="1"/>
</dbReference>
<keyword evidence="6" id="KW-0414">Isoprene biosynthesis</keyword>
<keyword evidence="5" id="KW-0460">Magnesium</keyword>
<evidence type="ECO:0000256" key="2">
    <source>
        <dbReference type="ARBA" id="ARBA00006706"/>
    </source>
</evidence>
<evidence type="ECO:0000313" key="10">
    <source>
        <dbReference type="Proteomes" id="UP000061569"/>
    </source>
</evidence>